<accession>A0A286GIM6</accession>
<dbReference type="NCBIfam" id="TIGR02222">
    <property type="entry name" value="chap_CsaA"/>
    <property type="match status" value="1"/>
</dbReference>
<evidence type="ECO:0000259" key="4">
    <source>
        <dbReference type="PROSITE" id="PS50886"/>
    </source>
</evidence>
<dbReference type="PROSITE" id="PS50886">
    <property type="entry name" value="TRBD"/>
    <property type="match status" value="1"/>
</dbReference>
<dbReference type="NCBIfam" id="NF007495">
    <property type="entry name" value="PRK10089.1-4"/>
    <property type="match status" value="1"/>
</dbReference>
<sequence length="114" mass="12471">MLMNESITWADFEKVEIRAGTVVAVEAFPQARKPAYKLTIDFGESGTKRTSAQLTKLYQPDDLIGKQVVAVVNFPPKQIATFMSECLVLGAVADDGTVTLLQTERPTQNGLRIA</sequence>
<proteinExistence type="predicted"/>
<evidence type="ECO:0000313" key="6">
    <source>
        <dbReference type="Proteomes" id="UP000219452"/>
    </source>
</evidence>
<keyword evidence="1 3" id="KW-0820">tRNA-binding</keyword>
<keyword evidence="2 3" id="KW-0694">RNA-binding</keyword>
<evidence type="ECO:0000313" key="5">
    <source>
        <dbReference type="EMBL" id="SOD95378.1"/>
    </source>
</evidence>
<dbReference type="Proteomes" id="UP000219452">
    <property type="component" value="Unassembled WGS sequence"/>
</dbReference>
<dbReference type="InterPro" id="IPR012340">
    <property type="entry name" value="NA-bd_OB-fold"/>
</dbReference>
<dbReference type="CDD" id="cd02798">
    <property type="entry name" value="tRNA_bind_CsaA"/>
    <property type="match status" value="1"/>
</dbReference>
<evidence type="ECO:0000256" key="2">
    <source>
        <dbReference type="ARBA" id="ARBA00022884"/>
    </source>
</evidence>
<evidence type="ECO:0000256" key="1">
    <source>
        <dbReference type="ARBA" id="ARBA00022555"/>
    </source>
</evidence>
<dbReference type="SUPFAM" id="SSF50249">
    <property type="entry name" value="Nucleic acid-binding proteins"/>
    <property type="match status" value="1"/>
</dbReference>
<evidence type="ECO:0000256" key="3">
    <source>
        <dbReference type="PROSITE-ProRule" id="PRU00209"/>
    </source>
</evidence>
<dbReference type="GO" id="GO:0000049">
    <property type="term" value="F:tRNA binding"/>
    <property type="evidence" value="ECO:0007669"/>
    <property type="project" value="UniProtKB-UniRule"/>
</dbReference>
<name>A0A286GIM6_9BACT</name>
<dbReference type="InterPro" id="IPR008231">
    <property type="entry name" value="CsaA"/>
</dbReference>
<dbReference type="InterPro" id="IPR051270">
    <property type="entry name" value="Tyrosine-tRNA_ligase_regulator"/>
</dbReference>
<feature type="domain" description="TRNA-binding" evidence="4">
    <location>
        <begin position="11"/>
        <end position="114"/>
    </location>
</feature>
<protein>
    <submittedName>
        <fullName evidence="5">tRNA-binding protein</fullName>
    </submittedName>
</protein>
<dbReference type="PANTHER" id="PTHR11586">
    <property type="entry name" value="TRNA-AMINOACYLATION COFACTOR ARC1 FAMILY MEMBER"/>
    <property type="match status" value="1"/>
</dbReference>
<dbReference type="FunFam" id="2.40.50.140:FF:000165">
    <property type="entry name" value="Chaperone CsaA"/>
    <property type="match status" value="1"/>
</dbReference>
<dbReference type="InterPro" id="IPR002547">
    <property type="entry name" value="tRNA-bd_dom"/>
</dbReference>
<dbReference type="AlphaFoldDB" id="A0A286GIM6"/>
<keyword evidence="6" id="KW-1185">Reference proteome</keyword>
<gene>
    <name evidence="5" type="ORF">SAMN06269250_4839</name>
</gene>
<dbReference type="Pfam" id="PF01588">
    <property type="entry name" value="tRNA_bind"/>
    <property type="match status" value="1"/>
</dbReference>
<dbReference type="EMBL" id="OCNH01000004">
    <property type="protein sequence ID" value="SOD95378.1"/>
    <property type="molecule type" value="Genomic_DNA"/>
</dbReference>
<organism evidence="5 6">
    <name type="scientific">Spirosoma fluviale</name>
    <dbReference type="NCBI Taxonomy" id="1597977"/>
    <lineage>
        <taxon>Bacteria</taxon>
        <taxon>Pseudomonadati</taxon>
        <taxon>Bacteroidota</taxon>
        <taxon>Cytophagia</taxon>
        <taxon>Cytophagales</taxon>
        <taxon>Cytophagaceae</taxon>
        <taxon>Spirosoma</taxon>
    </lineage>
</organism>
<dbReference type="PANTHER" id="PTHR11586:SF37">
    <property type="entry name" value="TRNA-BINDING DOMAIN-CONTAINING PROTEIN"/>
    <property type="match status" value="1"/>
</dbReference>
<dbReference type="Gene3D" id="2.40.50.140">
    <property type="entry name" value="Nucleic acid-binding proteins"/>
    <property type="match status" value="1"/>
</dbReference>
<reference evidence="6" key="1">
    <citation type="submission" date="2017-09" db="EMBL/GenBank/DDBJ databases">
        <authorList>
            <person name="Varghese N."/>
            <person name="Submissions S."/>
        </authorList>
    </citation>
    <scope>NUCLEOTIDE SEQUENCE [LARGE SCALE GENOMIC DNA]</scope>
    <source>
        <strain evidence="6">DSM 29961</strain>
    </source>
</reference>
<dbReference type="NCBIfam" id="NF007494">
    <property type="entry name" value="PRK10089.1-3"/>
    <property type="match status" value="1"/>
</dbReference>